<accession>A0A444YKS7</accession>
<proteinExistence type="predicted"/>
<dbReference type="Proteomes" id="UP000289738">
    <property type="component" value="Chromosome B06"/>
</dbReference>
<dbReference type="EMBL" id="SDMP01000016">
    <property type="protein sequence ID" value="RYR02521.1"/>
    <property type="molecule type" value="Genomic_DNA"/>
</dbReference>
<dbReference type="PANTHER" id="PTHR34365">
    <property type="entry name" value="ENOLASE (DUF1399)"/>
    <property type="match status" value="1"/>
</dbReference>
<dbReference type="PANTHER" id="PTHR34365:SF7">
    <property type="entry name" value="GLYCINE-RICH DOMAIN-CONTAINING PROTEIN 1"/>
    <property type="match status" value="1"/>
</dbReference>
<sequence length="100" mass="11578">MRFWAFTTADLDVSGSDFRTNTFFAFVVSTFQVELREWNHSKNYTVDRNRHLYDGSALDRAIYRYNACWLPLLAKHSQSRTFEGPLVVLLTMNGFGTVTS</sequence>
<evidence type="ECO:0000313" key="1">
    <source>
        <dbReference type="EMBL" id="RYR02521.1"/>
    </source>
</evidence>
<dbReference type="AlphaFoldDB" id="A0A444YKS7"/>
<keyword evidence="2" id="KW-1185">Reference proteome</keyword>
<protein>
    <submittedName>
        <fullName evidence="1">Uncharacterized protein</fullName>
    </submittedName>
</protein>
<gene>
    <name evidence="1" type="ORF">Ahy_B06g081317</name>
</gene>
<comment type="caution">
    <text evidence="1">The sequence shown here is derived from an EMBL/GenBank/DDBJ whole genome shotgun (WGS) entry which is preliminary data.</text>
</comment>
<name>A0A444YKS7_ARAHY</name>
<organism evidence="1 2">
    <name type="scientific">Arachis hypogaea</name>
    <name type="common">Peanut</name>
    <dbReference type="NCBI Taxonomy" id="3818"/>
    <lineage>
        <taxon>Eukaryota</taxon>
        <taxon>Viridiplantae</taxon>
        <taxon>Streptophyta</taxon>
        <taxon>Embryophyta</taxon>
        <taxon>Tracheophyta</taxon>
        <taxon>Spermatophyta</taxon>
        <taxon>Magnoliopsida</taxon>
        <taxon>eudicotyledons</taxon>
        <taxon>Gunneridae</taxon>
        <taxon>Pentapetalae</taxon>
        <taxon>rosids</taxon>
        <taxon>fabids</taxon>
        <taxon>Fabales</taxon>
        <taxon>Fabaceae</taxon>
        <taxon>Papilionoideae</taxon>
        <taxon>50 kb inversion clade</taxon>
        <taxon>dalbergioids sensu lato</taxon>
        <taxon>Dalbergieae</taxon>
        <taxon>Pterocarpus clade</taxon>
        <taxon>Arachis</taxon>
    </lineage>
</organism>
<dbReference type="InterPro" id="IPR009836">
    <property type="entry name" value="GRDP-like"/>
</dbReference>
<dbReference type="STRING" id="3818.A0A444YKS7"/>
<reference evidence="1 2" key="1">
    <citation type="submission" date="2019-01" db="EMBL/GenBank/DDBJ databases">
        <title>Sequencing of cultivated peanut Arachis hypogaea provides insights into genome evolution and oil improvement.</title>
        <authorList>
            <person name="Chen X."/>
        </authorList>
    </citation>
    <scope>NUCLEOTIDE SEQUENCE [LARGE SCALE GENOMIC DNA]</scope>
    <source>
        <strain evidence="2">cv. Fuhuasheng</strain>
        <tissue evidence="1">Leaves</tissue>
    </source>
</reference>
<evidence type="ECO:0000313" key="2">
    <source>
        <dbReference type="Proteomes" id="UP000289738"/>
    </source>
</evidence>